<dbReference type="Proteomes" id="UP000030744">
    <property type="component" value="Unassembled WGS sequence"/>
</dbReference>
<dbReference type="EMBL" id="HG732116">
    <property type="protein sequence ID" value="CDJ35681.1"/>
    <property type="molecule type" value="Genomic_DNA"/>
</dbReference>
<reference evidence="1" key="2">
    <citation type="submission" date="2013-10" db="EMBL/GenBank/DDBJ databases">
        <authorList>
            <person name="Aslett M."/>
        </authorList>
    </citation>
    <scope>NUCLEOTIDE SEQUENCE [LARGE SCALE GENOMIC DNA]</scope>
    <source>
        <strain evidence="1">Houghton</strain>
    </source>
</reference>
<reference evidence="1" key="1">
    <citation type="submission" date="2013-10" db="EMBL/GenBank/DDBJ databases">
        <title>Genomic analysis of the causative agents of coccidiosis in chickens.</title>
        <authorList>
            <person name="Reid A.J."/>
            <person name="Blake D."/>
            <person name="Billington K."/>
            <person name="Browne H."/>
            <person name="Dunn M."/>
            <person name="Hung S."/>
            <person name="Kawahara F."/>
            <person name="Miranda-Saavedra D."/>
            <person name="Mourier T."/>
            <person name="Nagra H."/>
            <person name="Otto T.D."/>
            <person name="Rawlings N."/>
            <person name="Sanchez A."/>
            <person name="Sanders M."/>
            <person name="Subramaniam C."/>
            <person name="Tay Y."/>
            <person name="Dear P."/>
            <person name="Doerig C."/>
            <person name="Gruber A."/>
            <person name="Parkinson J."/>
            <person name="Shirley M."/>
            <person name="Wan K.L."/>
            <person name="Berriman M."/>
            <person name="Tomley F."/>
            <person name="Pain A."/>
        </authorList>
    </citation>
    <scope>NUCLEOTIDE SEQUENCE [LARGE SCALE GENOMIC DNA]</scope>
    <source>
        <strain evidence="1">Houghton</strain>
    </source>
</reference>
<accession>U6KFV7</accession>
<protein>
    <submittedName>
        <fullName evidence="1">Uncharacterized protein</fullName>
    </submittedName>
</protein>
<dbReference type="OrthoDB" id="536948at2759"/>
<dbReference type="GeneID" id="60404879"/>
<dbReference type="RefSeq" id="XP_037877970.1">
    <property type="nucleotide sequence ID" value="XM_038022116.1"/>
</dbReference>
<dbReference type="VEuPathDB" id="ToxoDB:EMH_0099730"/>
<organism evidence="1 2">
    <name type="scientific">Eimeria mitis</name>
    <dbReference type="NCBI Taxonomy" id="44415"/>
    <lineage>
        <taxon>Eukaryota</taxon>
        <taxon>Sar</taxon>
        <taxon>Alveolata</taxon>
        <taxon>Apicomplexa</taxon>
        <taxon>Conoidasida</taxon>
        <taxon>Coccidia</taxon>
        <taxon>Eucoccidiorida</taxon>
        <taxon>Eimeriorina</taxon>
        <taxon>Eimeriidae</taxon>
        <taxon>Eimeria</taxon>
    </lineage>
</organism>
<name>U6KFV7_9EIME</name>
<evidence type="ECO:0000313" key="2">
    <source>
        <dbReference type="Proteomes" id="UP000030744"/>
    </source>
</evidence>
<dbReference type="AlphaFoldDB" id="U6KFV7"/>
<keyword evidence="2" id="KW-1185">Reference proteome</keyword>
<proteinExistence type="predicted"/>
<evidence type="ECO:0000313" key="1">
    <source>
        <dbReference type="EMBL" id="CDJ35681.1"/>
    </source>
</evidence>
<sequence>MFPSDSIDLIETNVRVVNGFRTGALLLDGCKDVEGANLCAEKGYPVASAEKPPATCLDHNDDVAIKCTNRLAGVEPDAGTIRIVGPTGTPAQSGLGRLQFYNKGMFNLNCHGTS</sequence>
<gene>
    <name evidence="1" type="ORF">EMH_0099730</name>
</gene>